<proteinExistence type="predicted"/>
<dbReference type="InterPro" id="IPR052701">
    <property type="entry name" value="GAG_Ulvan_Degrading_Sulfatases"/>
</dbReference>
<reference evidence="3 4" key="1">
    <citation type="submission" date="2019-02" db="EMBL/GenBank/DDBJ databases">
        <title>Deep-cultivation of Planctomycetes and their phenomic and genomic characterization uncovers novel biology.</title>
        <authorList>
            <person name="Wiegand S."/>
            <person name="Jogler M."/>
            <person name="Boedeker C."/>
            <person name="Pinto D."/>
            <person name="Vollmers J."/>
            <person name="Rivas-Marin E."/>
            <person name="Kohn T."/>
            <person name="Peeters S.H."/>
            <person name="Heuer A."/>
            <person name="Rast P."/>
            <person name="Oberbeckmann S."/>
            <person name="Bunk B."/>
            <person name="Jeske O."/>
            <person name="Meyerdierks A."/>
            <person name="Storesund J.E."/>
            <person name="Kallscheuer N."/>
            <person name="Luecker S."/>
            <person name="Lage O.M."/>
            <person name="Pohl T."/>
            <person name="Merkel B.J."/>
            <person name="Hornburger P."/>
            <person name="Mueller R.-W."/>
            <person name="Bruemmer F."/>
            <person name="Labrenz M."/>
            <person name="Spormann A.M."/>
            <person name="Op den Camp H."/>
            <person name="Overmann J."/>
            <person name="Amann R."/>
            <person name="Jetten M.S.M."/>
            <person name="Mascher T."/>
            <person name="Medema M.H."/>
            <person name="Devos D.P."/>
            <person name="Kaster A.-K."/>
            <person name="Ovreas L."/>
            <person name="Rohde M."/>
            <person name="Galperin M.Y."/>
            <person name="Jogler C."/>
        </authorList>
    </citation>
    <scope>NUCLEOTIDE SEQUENCE [LARGE SCALE GENOMIC DNA]</scope>
    <source>
        <strain evidence="3 4">Mal52</strain>
    </source>
</reference>
<dbReference type="RefSeq" id="WP_145373761.1">
    <property type="nucleotide sequence ID" value="NZ_CP036276.1"/>
</dbReference>
<gene>
    <name evidence="3" type="primary">atsA_2</name>
    <name evidence="3" type="ORF">Mal52_02160</name>
</gene>
<name>A0A517ZH36_9PLAN</name>
<dbReference type="PANTHER" id="PTHR43751">
    <property type="entry name" value="SULFATASE"/>
    <property type="match status" value="1"/>
</dbReference>
<evidence type="ECO:0000259" key="2">
    <source>
        <dbReference type="Pfam" id="PF00884"/>
    </source>
</evidence>
<accession>A0A517ZH36</accession>
<dbReference type="Pfam" id="PF00884">
    <property type="entry name" value="Sulfatase"/>
    <property type="match status" value="1"/>
</dbReference>
<dbReference type="Gene3D" id="3.40.720.10">
    <property type="entry name" value="Alkaline Phosphatase, subunit A"/>
    <property type="match status" value="1"/>
</dbReference>
<dbReference type="CDD" id="cd16145">
    <property type="entry name" value="ARS_like"/>
    <property type="match status" value="1"/>
</dbReference>
<dbReference type="AlphaFoldDB" id="A0A517ZH36"/>
<feature type="domain" description="Sulfatase N-terminal" evidence="2">
    <location>
        <begin position="30"/>
        <end position="356"/>
    </location>
</feature>
<dbReference type="InterPro" id="IPR000917">
    <property type="entry name" value="Sulfatase_N"/>
</dbReference>
<keyword evidence="3" id="KW-0378">Hydrolase</keyword>
<dbReference type="InterPro" id="IPR017850">
    <property type="entry name" value="Alkaline_phosphatase_core_sf"/>
</dbReference>
<dbReference type="SUPFAM" id="SSF53649">
    <property type="entry name" value="Alkaline phosphatase-like"/>
    <property type="match status" value="1"/>
</dbReference>
<keyword evidence="1" id="KW-0732">Signal</keyword>
<dbReference type="Gene3D" id="3.30.1120.10">
    <property type="match status" value="1"/>
</dbReference>
<evidence type="ECO:0000256" key="1">
    <source>
        <dbReference type="SAM" id="SignalP"/>
    </source>
</evidence>
<sequence precursor="true">MLCRLVVLAITIVPLLSATGIAAESLPKKPNIVFIMADDLGYGELSCYGQKILRTPNIDRMAAEGLKFTDVYAGSTVCAPSRCVLMTGLHTGHCRVRGNQRVPLRPGDVTVAEVLRDAGYVTGMFGKWGLGEPGTTGLPNRQGFEHWFGYLNQGHAHNYYPEYLWDNEQQFPLVGNVAEKGVASKKAIYSHDIVTDRALGFLDDVGDKPFFLYVPFTLPHVNNELRRATGDGMEVPNYGPYANESWPNPEKGRAMMIHMLDRDVGRIMDKIRQLGLDENTLVFFTSDNGAQQEGGSKLEFFNSSGPLRGFKRDLYEGGIRVPMIARWPGVIEAGTLSDLPWAFWDFLPTAAELAGAAAPEGIDGLSIVPTLVGEDRAGHPQQQHDELYWEFHERGSKQAVRRGKYKAVRLSPELPLELYNLETDLGETNNIADAHPELVAELEEYLAGARSESKHWPLKKRQRRRK</sequence>
<keyword evidence="4" id="KW-1185">Reference proteome</keyword>
<dbReference type="EMBL" id="CP036276">
    <property type="protein sequence ID" value="QDU41762.1"/>
    <property type="molecule type" value="Genomic_DNA"/>
</dbReference>
<dbReference type="Proteomes" id="UP000319383">
    <property type="component" value="Chromosome"/>
</dbReference>
<protein>
    <submittedName>
        <fullName evidence="3">Arylsulfatase</fullName>
        <ecNumber evidence="3">3.1.6.1</ecNumber>
    </submittedName>
</protein>
<dbReference type="GO" id="GO:0004065">
    <property type="term" value="F:arylsulfatase activity"/>
    <property type="evidence" value="ECO:0007669"/>
    <property type="project" value="UniProtKB-EC"/>
</dbReference>
<evidence type="ECO:0000313" key="4">
    <source>
        <dbReference type="Proteomes" id="UP000319383"/>
    </source>
</evidence>
<organism evidence="3 4">
    <name type="scientific">Symmachiella dynata</name>
    <dbReference type="NCBI Taxonomy" id="2527995"/>
    <lineage>
        <taxon>Bacteria</taxon>
        <taxon>Pseudomonadati</taxon>
        <taxon>Planctomycetota</taxon>
        <taxon>Planctomycetia</taxon>
        <taxon>Planctomycetales</taxon>
        <taxon>Planctomycetaceae</taxon>
        <taxon>Symmachiella</taxon>
    </lineage>
</organism>
<feature type="chain" id="PRO_5022171140" evidence="1">
    <location>
        <begin position="23"/>
        <end position="466"/>
    </location>
</feature>
<feature type="signal peptide" evidence="1">
    <location>
        <begin position="1"/>
        <end position="22"/>
    </location>
</feature>
<dbReference type="EC" id="3.1.6.1" evidence="3"/>
<evidence type="ECO:0000313" key="3">
    <source>
        <dbReference type="EMBL" id="QDU41762.1"/>
    </source>
</evidence>
<dbReference type="KEGG" id="sdyn:Mal52_02160"/>
<dbReference type="PANTHER" id="PTHR43751:SF3">
    <property type="entry name" value="SULFATASE N-TERMINAL DOMAIN-CONTAINING PROTEIN"/>
    <property type="match status" value="1"/>
</dbReference>